<proteinExistence type="predicted"/>
<dbReference type="AlphaFoldDB" id="A0A2W5PZE3"/>
<sequence length="174" mass="19871">MHPVFRKAVQALYVEGVRAKFLFTLATSTLNKREACDGANEFNERMKRFFKTLDNEYSSSVMLYHRDMLDADQKLGGTPVSWTGYMERMQAIMPDLLERAASNPDPEESKSMSRIAFSAGVFAKWYNAQDDRLKKLIDATEGEANFRVYAQAAYQHSVGRYLLKDGRLPPLRPS</sequence>
<evidence type="ECO:0000313" key="2">
    <source>
        <dbReference type="Proteomes" id="UP000249417"/>
    </source>
</evidence>
<reference evidence="1 2" key="1">
    <citation type="submission" date="2017-08" db="EMBL/GenBank/DDBJ databases">
        <title>Infants hospitalized years apart are colonized by the same room-sourced microbial strains.</title>
        <authorList>
            <person name="Brooks B."/>
            <person name="Olm M.R."/>
            <person name="Firek B.A."/>
            <person name="Baker R."/>
            <person name="Thomas B.C."/>
            <person name="Morowitz M.J."/>
            <person name="Banfield J.F."/>
        </authorList>
    </citation>
    <scope>NUCLEOTIDE SEQUENCE [LARGE SCALE GENOMIC DNA]</scope>
    <source>
        <strain evidence="1">S2_005_002_R2_29</strain>
    </source>
</reference>
<protein>
    <submittedName>
        <fullName evidence="1">Uncharacterized protein</fullName>
    </submittedName>
</protein>
<gene>
    <name evidence="1" type="ORF">DI551_02610</name>
</gene>
<organism evidence="1 2">
    <name type="scientific">Micavibrio aeruginosavorus</name>
    <dbReference type="NCBI Taxonomy" id="349221"/>
    <lineage>
        <taxon>Bacteria</taxon>
        <taxon>Pseudomonadati</taxon>
        <taxon>Bdellovibrionota</taxon>
        <taxon>Bdellovibrionia</taxon>
        <taxon>Bdellovibrionales</taxon>
        <taxon>Pseudobdellovibrionaceae</taxon>
        <taxon>Micavibrio</taxon>
    </lineage>
</organism>
<name>A0A2W5PZE3_9BACT</name>
<accession>A0A2W5PZE3</accession>
<dbReference type="EMBL" id="QFQB01000009">
    <property type="protein sequence ID" value="PZQ47873.1"/>
    <property type="molecule type" value="Genomic_DNA"/>
</dbReference>
<evidence type="ECO:0000313" key="1">
    <source>
        <dbReference type="EMBL" id="PZQ47873.1"/>
    </source>
</evidence>
<dbReference type="Proteomes" id="UP000249417">
    <property type="component" value="Unassembled WGS sequence"/>
</dbReference>
<comment type="caution">
    <text evidence="1">The sequence shown here is derived from an EMBL/GenBank/DDBJ whole genome shotgun (WGS) entry which is preliminary data.</text>
</comment>